<organism evidence="2 3">
    <name type="scientific">Arthrobacter mangrovi</name>
    <dbReference type="NCBI Taxonomy" id="2966350"/>
    <lineage>
        <taxon>Bacteria</taxon>
        <taxon>Bacillati</taxon>
        <taxon>Actinomycetota</taxon>
        <taxon>Actinomycetes</taxon>
        <taxon>Micrococcales</taxon>
        <taxon>Micrococcaceae</taxon>
        <taxon>Arthrobacter</taxon>
    </lineage>
</organism>
<dbReference type="EMBL" id="BRVS01000027">
    <property type="protein sequence ID" value="GLB69167.1"/>
    <property type="molecule type" value="Genomic_DNA"/>
</dbReference>
<protein>
    <submittedName>
        <fullName evidence="2">Uncharacterized protein</fullName>
    </submittedName>
</protein>
<reference evidence="2 3" key="1">
    <citation type="journal article" date="2023" name="Int. J. Syst. Evol. Microbiol.">
        <title>Arthrobacter mangrovi sp. nov., an actinobacterium isolated from the rhizosphere of a mangrove.</title>
        <authorList>
            <person name="Hamada M."/>
            <person name="Saitou S."/>
            <person name="Enomoto N."/>
            <person name="Nanri K."/>
            <person name="Hidaka K."/>
            <person name="Miura T."/>
            <person name="Tamura T."/>
        </authorList>
    </citation>
    <scope>NUCLEOTIDE SEQUENCE [LARGE SCALE GENOMIC DNA]</scope>
    <source>
        <strain evidence="2 3">NBRC 112813</strain>
    </source>
</reference>
<accession>A0ABQ5MZN7</accession>
<keyword evidence="3" id="KW-1185">Reference proteome</keyword>
<evidence type="ECO:0000313" key="2">
    <source>
        <dbReference type="EMBL" id="GLB69167.1"/>
    </source>
</evidence>
<comment type="caution">
    <text evidence="2">The sequence shown here is derived from an EMBL/GenBank/DDBJ whole genome shotgun (WGS) entry which is preliminary data.</text>
</comment>
<proteinExistence type="predicted"/>
<sequence length="327" mass="36434">MDFSRLPTPKDRQAYAARLGRLTGSYGESVKRATRTIHTFHGKGPLLARGFRLRHEFIYRGEAPAGDFSDRRVPPRHLRPPSTEISSSRGSTLRLYLTALAIAQMTKTAGGHPQWLPVVGNTGRPGWTDLVATDAVRAGNGLTTLEAKDKRARSVRASFKSLERANLIRFARSEGKRGDFENYDLLDERGSSGEQQLYKVPGLKEPLTTLPSGFVLNSWIHVLEDSELALLLMIACGIGSLPGPFVSIPAETRLLHYGIGRDPYSRARKTLELFGLLNVEEVKRHRDGKTEGGENHFLHKFQLRREGFDEEALPTVIAILKEQLART</sequence>
<dbReference type="Proteomes" id="UP001209654">
    <property type="component" value="Unassembled WGS sequence"/>
</dbReference>
<name>A0ABQ5MZN7_9MICC</name>
<feature type="region of interest" description="Disordered" evidence="1">
    <location>
        <begin position="65"/>
        <end position="86"/>
    </location>
</feature>
<evidence type="ECO:0000313" key="3">
    <source>
        <dbReference type="Proteomes" id="UP001209654"/>
    </source>
</evidence>
<gene>
    <name evidence="2" type="ORF">AHIS1636_36100</name>
</gene>
<evidence type="ECO:0000256" key="1">
    <source>
        <dbReference type="SAM" id="MobiDB-lite"/>
    </source>
</evidence>